<dbReference type="SUPFAM" id="SSF49482">
    <property type="entry name" value="Aromatic compound dioxygenase"/>
    <property type="match status" value="1"/>
</dbReference>
<dbReference type="Proteomes" id="UP000582646">
    <property type="component" value="Unassembled WGS sequence"/>
</dbReference>
<dbReference type="InterPro" id="IPR012786">
    <property type="entry name" value="Protocat_dOase_a"/>
</dbReference>
<keyword evidence="3 5" id="KW-0560">Oxidoreductase</keyword>
<keyword evidence="2 5" id="KW-0223">Dioxygenase</keyword>
<evidence type="ECO:0000259" key="4">
    <source>
        <dbReference type="Pfam" id="PF00775"/>
    </source>
</evidence>
<evidence type="ECO:0000256" key="2">
    <source>
        <dbReference type="ARBA" id="ARBA00022964"/>
    </source>
</evidence>
<dbReference type="EMBL" id="JAAXOQ010000005">
    <property type="protein sequence ID" value="NKY17828.1"/>
    <property type="molecule type" value="Genomic_DNA"/>
</dbReference>
<organism evidence="5 6">
    <name type="scientific">Tsukamurella spumae</name>
    <dbReference type="NCBI Taxonomy" id="44753"/>
    <lineage>
        <taxon>Bacteria</taxon>
        <taxon>Bacillati</taxon>
        <taxon>Actinomycetota</taxon>
        <taxon>Actinomycetes</taxon>
        <taxon>Mycobacteriales</taxon>
        <taxon>Tsukamurellaceae</taxon>
        <taxon>Tsukamurella</taxon>
    </lineage>
</organism>
<name>A0A846WXE6_9ACTN</name>
<feature type="domain" description="Intradiol ring-cleavage dioxygenases" evidence="4">
    <location>
        <begin position="67"/>
        <end position="185"/>
    </location>
</feature>
<reference evidence="5 6" key="1">
    <citation type="submission" date="2020-04" db="EMBL/GenBank/DDBJ databases">
        <title>MicrobeNet Type strains.</title>
        <authorList>
            <person name="Nicholson A.C."/>
        </authorList>
    </citation>
    <scope>NUCLEOTIDE SEQUENCE [LARGE SCALE GENOMIC DNA]</scope>
    <source>
        <strain evidence="5 6">DSM 44113</strain>
    </source>
</reference>
<evidence type="ECO:0000256" key="1">
    <source>
        <dbReference type="ARBA" id="ARBA00007825"/>
    </source>
</evidence>
<gene>
    <name evidence="5" type="primary">pcaG</name>
    <name evidence="5" type="ORF">HF999_05510</name>
</gene>
<dbReference type="InterPro" id="IPR000627">
    <property type="entry name" value="Intradiol_dOase_C"/>
</dbReference>
<protein>
    <submittedName>
        <fullName evidence="5">Protocatechuate 3,4-dioxygenase subunit alpha</fullName>
        <ecNumber evidence="5">1.13.11.3</ecNumber>
    </submittedName>
</protein>
<dbReference type="EC" id="1.13.11.3" evidence="5"/>
<dbReference type="GO" id="GO:0008199">
    <property type="term" value="F:ferric iron binding"/>
    <property type="evidence" value="ECO:0007669"/>
    <property type="project" value="InterPro"/>
</dbReference>
<accession>A0A846WXE6</accession>
<proteinExistence type="inferred from homology"/>
<evidence type="ECO:0000313" key="5">
    <source>
        <dbReference type="EMBL" id="NKY17828.1"/>
    </source>
</evidence>
<sequence length="208" mass="22175">MIDSGSNTDAPRYPVFSRAQDEVPVGLMPSQTVGPYVHIGLLAGWEKGWDAVPDGATGTVDLELIAYDGAGQAIADAMFETWQADAAGGLGSSDPRGDAPSDPPGFRHLARVFADDDGVATIRTVKPGALPGEAPHINLGLFARGILERLMTRIYFPEDTAAQATDPVLTLVPETDRHRLIAERTATGYRFEIHVQDTGSGETPFFAL</sequence>
<dbReference type="InterPro" id="IPR015889">
    <property type="entry name" value="Intradiol_dOase_core"/>
</dbReference>
<dbReference type="RefSeq" id="WP_168544896.1">
    <property type="nucleotide sequence ID" value="NZ_BAAAKS010000033.1"/>
</dbReference>
<dbReference type="GO" id="GO:0018578">
    <property type="term" value="F:protocatechuate 3,4-dioxygenase activity"/>
    <property type="evidence" value="ECO:0007669"/>
    <property type="project" value="UniProtKB-EC"/>
</dbReference>
<evidence type="ECO:0000313" key="6">
    <source>
        <dbReference type="Proteomes" id="UP000582646"/>
    </source>
</evidence>
<keyword evidence="6" id="KW-1185">Reference proteome</keyword>
<dbReference type="PANTHER" id="PTHR33711">
    <property type="entry name" value="DIOXYGENASE, PUTATIVE (AFU_ORTHOLOGUE AFUA_2G02910)-RELATED"/>
    <property type="match status" value="1"/>
</dbReference>
<comment type="caution">
    <text evidence="5">The sequence shown here is derived from an EMBL/GenBank/DDBJ whole genome shotgun (WGS) entry which is preliminary data.</text>
</comment>
<dbReference type="Pfam" id="PF00775">
    <property type="entry name" value="Dioxygenase_C"/>
    <property type="match status" value="1"/>
</dbReference>
<dbReference type="NCBIfam" id="TIGR02423">
    <property type="entry name" value="protocat_alph"/>
    <property type="match status" value="1"/>
</dbReference>
<comment type="similarity">
    <text evidence="1">Belongs to the intradiol ring-cleavage dioxygenase family.</text>
</comment>
<dbReference type="Gene3D" id="2.60.130.10">
    <property type="entry name" value="Aromatic compound dioxygenase"/>
    <property type="match status" value="1"/>
</dbReference>
<evidence type="ECO:0000256" key="3">
    <source>
        <dbReference type="ARBA" id="ARBA00023002"/>
    </source>
</evidence>
<dbReference type="PANTHER" id="PTHR33711:SF9">
    <property type="entry name" value="PROTOCATECHUATE 3,4-DIOXYGENASE ALPHA CHAIN"/>
    <property type="match status" value="1"/>
</dbReference>
<dbReference type="AlphaFoldDB" id="A0A846WXE6"/>
<dbReference type="InterPro" id="IPR050770">
    <property type="entry name" value="Intradiol_RC_Dioxygenase"/>
</dbReference>